<gene>
    <name evidence="2" type="ORF">HHK36_025090</name>
</gene>
<dbReference type="GO" id="GO:0045703">
    <property type="term" value="F:ketoreductase activity"/>
    <property type="evidence" value="ECO:0007669"/>
    <property type="project" value="TreeGrafter"/>
</dbReference>
<dbReference type="AlphaFoldDB" id="A0A834YQ90"/>
<dbReference type="Proteomes" id="UP000655225">
    <property type="component" value="Unassembled WGS sequence"/>
</dbReference>
<dbReference type="InterPro" id="IPR051019">
    <property type="entry name" value="VLCFA-Steroid_DH"/>
</dbReference>
<dbReference type="Gene3D" id="3.40.50.720">
    <property type="entry name" value="NAD(P)-binding Rossmann-like Domain"/>
    <property type="match status" value="1"/>
</dbReference>
<organism evidence="2 3">
    <name type="scientific">Tetracentron sinense</name>
    <name type="common">Spur-leaf</name>
    <dbReference type="NCBI Taxonomy" id="13715"/>
    <lineage>
        <taxon>Eukaryota</taxon>
        <taxon>Viridiplantae</taxon>
        <taxon>Streptophyta</taxon>
        <taxon>Embryophyta</taxon>
        <taxon>Tracheophyta</taxon>
        <taxon>Spermatophyta</taxon>
        <taxon>Magnoliopsida</taxon>
        <taxon>Trochodendrales</taxon>
        <taxon>Trochodendraceae</taxon>
        <taxon>Tetracentron</taxon>
    </lineage>
</organism>
<dbReference type="PANTHER" id="PTHR43899">
    <property type="entry name" value="RH59310P"/>
    <property type="match status" value="1"/>
</dbReference>
<dbReference type="InterPro" id="IPR036291">
    <property type="entry name" value="NAD(P)-bd_dom_sf"/>
</dbReference>
<evidence type="ECO:0000313" key="3">
    <source>
        <dbReference type="Proteomes" id="UP000655225"/>
    </source>
</evidence>
<reference evidence="2 3" key="1">
    <citation type="submission" date="2020-04" db="EMBL/GenBank/DDBJ databases">
        <title>Plant Genome Project.</title>
        <authorList>
            <person name="Zhang R.-G."/>
        </authorList>
    </citation>
    <scope>NUCLEOTIDE SEQUENCE [LARGE SCALE GENOMIC DNA]</scope>
    <source>
        <strain evidence="2">YNK0</strain>
        <tissue evidence="2">Leaf</tissue>
    </source>
</reference>
<dbReference type="EMBL" id="JABCRI010000018">
    <property type="protein sequence ID" value="KAF8390563.1"/>
    <property type="molecule type" value="Genomic_DNA"/>
</dbReference>
<dbReference type="CDD" id="cd05356">
    <property type="entry name" value="17beta-HSD1_like_SDR_c"/>
    <property type="match status" value="1"/>
</dbReference>
<dbReference type="PANTHER" id="PTHR43899:SF25">
    <property type="entry name" value="ENOYL-(ACYL CARRIER) REDUCTASE"/>
    <property type="match status" value="1"/>
</dbReference>
<dbReference type="GO" id="GO:0005783">
    <property type="term" value="C:endoplasmic reticulum"/>
    <property type="evidence" value="ECO:0007669"/>
    <property type="project" value="TreeGrafter"/>
</dbReference>
<comment type="caution">
    <text evidence="2">The sequence shown here is derived from an EMBL/GenBank/DDBJ whole genome shotgun (WGS) entry which is preliminary data.</text>
</comment>
<dbReference type="InterPro" id="IPR002347">
    <property type="entry name" value="SDR_fam"/>
</dbReference>
<dbReference type="PIRSF" id="PIRSF000126">
    <property type="entry name" value="11-beta-HSD1"/>
    <property type="match status" value="1"/>
</dbReference>
<dbReference type="OrthoDB" id="5545019at2759"/>
<name>A0A834YQ90_TETSI</name>
<protein>
    <submittedName>
        <fullName evidence="2">Uncharacterized protein</fullName>
    </submittedName>
</protein>
<dbReference type="OMA" id="MTAFPWR"/>
<keyword evidence="3" id="KW-1185">Reference proteome</keyword>
<dbReference type="Pfam" id="PF00106">
    <property type="entry name" value="adh_short"/>
    <property type="match status" value="1"/>
</dbReference>
<dbReference type="PRINTS" id="PR00081">
    <property type="entry name" value="GDHRDH"/>
</dbReference>
<accession>A0A834YQ90</accession>
<dbReference type="SUPFAM" id="SSF51735">
    <property type="entry name" value="NAD(P)-binding Rossmann-fold domains"/>
    <property type="match status" value="1"/>
</dbReference>
<evidence type="ECO:0000313" key="2">
    <source>
        <dbReference type="EMBL" id="KAF8390563.1"/>
    </source>
</evidence>
<proteinExistence type="predicted"/>
<evidence type="ECO:0000256" key="1">
    <source>
        <dbReference type="ARBA" id="ARBA00023002"/>
    </source>
</evidence>
<sequence>MELQAFVLIAISSLGLISLCKTLFTLSRWVWVTFFRAPKNLKDYGSWAVITGSTDGIGKALAFELAAKGLNLVLIGRDASKLETTSKEIREIYGRSQADHEVKKVVIDFSEVSGEEMGRRIEEEIEGLDVGILINNAGIANRYAMFFHEVESVMVERIMKVNVDGATWVTKAVLPGMLKKKKGAIVYIGSGYIAMFSRCISLEYKQHGIDIQCQTPLLVATKMTKIKRSSFFTPSPEAYSRASVRWIGYESLCVPYWPHSIHWIMMRALPDALVNRGLLHYFLGMRKRGQLKDSMKNEKKNP</sequence>
<keyword evidence="1" id="KW-0560">Oxidoreductase</keyword>